<dbReference type="RefSeq" id="WP_129259697.1">
    <property type="nucleotide sequence ID" value="NZ_SDKC01000002.1"/>
</dbReference>
<feature type="transmembrane region" description="Helical" evidence="2">
    <location>
        <begin position="370"/>
        <end position="391"/>
    </location>
</feature>
<evidence type="ECO:0000256" key="2">
    <source>
        <dbReference type="SAM" id="Phobius"/>
    </source>
</evidence>
<evidence type="ECO:0000256" key="1">
    <source>
        <dbReference type="SAM" id="MobiDB-lite"/>
    </source>
</evidence>
<proteinExistence type="predicted"/>
<feature type="signal peptide" evidence="3">
    <location>
        <begin position="1"/>
        <end position="19"/>
    </location>
</feature>
<feature type="region of interest" description="Disordered" evidence="1">
    <location>
        <begin position="395"/>
        <end position="460"/>
    </location>
</feature>
<accession>A0A4Q1RDA9</accession>
<evidence type="ECO:0000313" key="6">
    <source>
        <dbReference type="Proteomes" id="UP000290106"/>
    </source>
</evidence>
<organism evidence="5 6">
    <name type="scientific">Blautia faecicola</name>
    <dbReference type="NCBI Taxonomy" id="2509240"/>
    <lineage>
        <taxon>Bacteria</taxon>
        <taxon>Bacillati</taxon>
        <taxon>Bacillota</taxon>
        <taxon>Clostridia</taxon>
        <taxon>Lachnospirales</taxon>
        <taxon>Lachnospiraceae</taxon>
        <taxon>Blautia</taxon>
    </lineage>
</organism>
<gene>
    <name evidence="5" type="ORF">ETP43_16515</name>
</gene>
<keyword evidence="2" id="KW-1133">Transmembrane helix</keyword>
<keyword evidence="6" id="KW-1185">Reference proteome</keyword>
<dbReference type="SMART" id="SM00240">
    <property type="entry name" value="FHA"/>
    <property type="match status" value="1"/>
</dbReference>
<dbReference type="Proteomes" id="UP000290106">
    <property type="component" value="Unassembled WGS sequence"/>
</dbReference>
<dbReference type="OrthoDB" id="9783862at2"/>
<dbReference type="Gene3D" id="2.60.200.20">
    <property type="match status" value="1"/>
</dbReference>
<dbReference type="InterPro" id="IPR000253">
    <property type="entry name" value="FHA_dom"/>
</dbReference>
<dbReference type="InterPro" id="IPR008984">
    <property type="entry name" value="SMAD_FHA_dom_sf"/>
</dbReference>
<dbReference type="InterPro" id="IPR050923">
    <property type="entry name" value="Cell_Proc_Reg/RNA_Proc"/>
</dbReference>
<sequence length="570" mass="62110">MKVKKYLVIAVAAACIIQAGTPVIIKAQNQEQAVDLEDTTNIEETQQKDSEKKEEKQVGSEQQNVRIFLAYRFSDGSLDVWQSGSGLIVDDKTIIIPASLGLATDDSTYENLAKGKKSVYSRVGVDLNNYETVKKSFVLYAVTSDGAYKECAYSYTDEAIGLTLLNSQESLNAGSAEFSDGYESSMTLTGFSSDELESTELSLLNGEASGTKAEGIKQDLSKEAITDNVYHGTEMLDLGYVGGTIYGSSGKICGMVLQVEEMEATVVSGNQIQNFVTYGPEKEEDNEKLTDALDKLELAVTRARNIDTSGYSEESVGTFQHAIVNAEQVLSDVNATYGDITNAGNALNEAKDGLKEVEQIKRSAPTKKQIIQYGGVAVFVVVLVGISALFATGKKSRAEQNEDKKRKVKEKKPKKEKRKTKQDKESEGIPVAGYGGELARQSAAGQDDDGEEGTSVLGNAGADETAVLKQELPEAYLEDEQGERIDISRTDFVIGKERKKVAFCITGNSTVSRRHCKIQYDGTDFYVMDLGSLNGTLVNGIRLEANVPTRISDQDWIQISDVKFMIHINE</sequence>
<keyword evidence="2" id="KW-0472">Membrane</keyword>
<dbReference type="PANTHER" id="PTHR23308">
    <property type="entry name" value="NUCLEAR INHIBITOR OF PROTEIN PHOSPHATASE-1"/>
    <property type="match status" value="1"/>
</dbReference>
<dbReference type="AlphaFoldDB" id="A0A4Q1RDA9"/>
<feature type="domain" description="FHA" evidence="4">
    <location>
        <begin position="492"/>
        <end position="543"/>
    </location>
</feature>
<keyword evidence="2" id="KW-0812">Transmembrane</keyword>
<evidence type="ECO:0000256" key="3">
    <source>
        <dbReference type="SAM" id="SignalP"/>
    </source>
</evidence>
<feature type="compositionally biased region" description="Basic and acidic residues" evidence="1">
    <location>
        <begin position="396"/>
        <end position="405"/>
    </location>
</feature>
<keyword evidence="3" id="KW-0732">Signal</keyword>
<comment type="caution">
    <text evidence="5">The sequence shown here is derived from an EMBL/GenBank/DDBJ whole genome shotgun (WGS) entry which is preliminary data.</text>
</comment>
<dbReference type="SUPFAM" id="SSF49879">
    <property type="entry name" value="SMAD/FHA domain"/>
    <property type="match status" value="1"/>
</dbReference>
<evidence type="ECO:0000259" key="4">
    <source>
        <dbReference type="PROSITE" id="PS50006"/>
    </source>
</evidence>
<dbReference type="EMBL" id="SDKC01000002">
    <property type="protein sequence ID" value="RXS72581.1"/>
    <property type="molecule type" value="Genomic_DNA"/>
</dbReference>
<dbReference type="CDD" id="cd00060">
    <property type="entry name" value="FHA"/>
    <property type="match status" value="1"/>
</dbReference>
<dbReference type="Gene3D" id="1.20.1270.70">
    <property type="entry name" value="Designed single chain three-helix bundle"/>
    <property type="match status" value="1"/>
</dbReference>
<dbReference type="Pfam" id="PF00498">
    <property type="entry name" value="FHA"/>
    <property type="match status" value="1"/>
</dbReference>
<feature type="compositionally biased region" description="Basic residues" evidence="1">
    <location>
        <begin position="406"/>
        <end position="421"/>
    </location>
</feature>
<feature type="chain" id="PRO_5038457115" evidence="3">
    <location>
        <begin position="20"/>
        <end position="570"/>
    </location>
</feature>
<reference evidence="5 6" key="1">
    <citation type="submission" date="2019-01" db="EMBL/GenBank/DDBJ databases">
        <title>Blautia sp. nov. KGMB01111 isolated human feces.</title>
        <authorList>
            <person name="Park J.-E."/>
            <person name="Kim J.-S."/>
            <person name="Park S.-H."/>
        </authorList>
    </citation>
    <scope>NUCLEOTIDE SEQUENCE [LARGE SCALE GENOMIC DNA]</scope>
    <source>
        <strain evidence="5 6">KGMB01111</strain>
    </source>
</reference>
<name>A0A4Q1RDA9_9FIRM</name>
<protein>
    <submittedName>
        <fullName evidence="5">FHA domain-containing protein</fullName>
    </submittedName>
</protein>
<dbReference type="PROSITE" id="PS50006">
    <property type="entry name" value="FHA_DOMAIN"/>
    <property type="match status" value="1"/>
</dbReference>
<evidence type="ECO:0000313" key="5">
    <source>
        <dbReference type="EMBL" id="RXS72581.1"/>
    </source>
</evidence>